<reference evidence="1 2" key="1">
    <citation type="journal article" date="2013" name="Antonie Van Leeuwenhoek">
        <title>Paracoccus zhejiangensis sp. nov., isolated from activated sludge in wastewater-treatment system.</title>
        <authorList>
            <person name="Wu Z.G."/>
            <person name="Zhang D.F."/>
            <person name="Liu Y.L."/>
            <person name="Wang F."/>
            <person name="Jiang X."/>
            <person name="Li C."/>
            <person name="Li S.P."/>
            <person name="Hong Q."/>
            <person name="Li W.J."/>
        </authorList>
    </citation>
    <scope>NUCLEOTIDE SEQUENCE [LARGE SCALE GENOMIC DNA]</scope>
    <source>
        <strain evidence="1 2">J6</strain>
    </source>
</reference>
<sequence length="126" mass="13756">MTTVKPAAKITLQFREELAAVKRHLSSDLADDLVLVTDSDFTRAQAQNALRFIEFTKKPDPDADNALINAMKSLRGIVKMADLAAMTGFAGRGYRAAFRAAFRGQLRVLTEGIIGQHSFIKMGDAA</sequence>
<keyword evidence="2" id="KW-1185">Reference proteome</keyword>
<name>A0A2H5EYZ7_9RHOB</name>
<dbReference type="Proteomes" id="UP000234530">
    <property type="component" value="Chromosome"/>
</dbReference>
<organism evidence="1 2">
    <name type="scientific">Paracoccus zhejiangensis</name>
    <dbReference type="NCBI Taxonomy" id="1077935"/>
    <lineage>
        <taxon>Bacteria</taxon>
        <taxon>Pseudomonadati</taxon>
        <taxon>Pseudomonadota</taxon>
        <taxon>Alphaproteobacteria</taxon>
        <taxon>Rhodobacterales</taxon>
        <taxon>Paracoccaceae</taxon>
        <taxon>Paracoccus</taxon>
    </lineage>
</organism>
<evidence type="ECO:0000313" key="1">
    <source>
        <dbReference type="EMBL" id="AUH64519.1"/>
    </source>
</evidence>
<protein>
    <submittedName>
        <fullName evidence="1">Uncharacterized protein</fullName>
    </submittedName>
</protein>
<dbReference type="KEGG" id="pzh:CX676_10380"/>
<accession>A0A2H5EYZ7</accession>
<evidence type="ECO:0000313" key="2">
    <source>
        <dbReference type="Proteomes" id="UP000234530"/>
    </source>
</evidence>
<gene>
    <name evidence="1" type="ORF">CX676_10380</name>
</gene>
<dbReference type="OrthoDB" id="7982727at2"/>
<dbReference type="EMBL" id="CP025430">
    <property type="protein sequence ID" value="AUH64519.1"/>
    <property type="molecule type" value="Genomic_DNA"/>
</dbReference>
<dbReference type="AlphaFoldDB" id="A0A2H5EYZ7"/>
<proteinExistence type="predicted"/>